<name>A0AAD6TL90_9AGAR</name>
<proteinExistence type="predicted"/>
<evidence type="ECO:0000313" key="4">
    <source>
        <dbReference type="EMBL" id="KAJ7047672.1"/>
    </source>
</evidence>
<comment type="subcellular location">
    <subcellularLocation>
        <location evidence="1">Nucleus</location>
    </subcellularLocation>
</comment>
<dbReference type="GO" id="GO:0007131">
    <property type="term" value="P:reciprocal meiotic recombination"/>
    <property type="evidence" value="ECO:0007669"/>
    <property type="project" value="TreeGrafter"/>
</dbReference>
<dbReference type="GO" id="GO:0005524">
    <property type="term" value="F:ATP binding"/>
    <property type="evidence" value="ECO:0007669"/>
    <property type="project" value="InterPro"/>
</dbReference>
<evidence type="ECO:0000256" key="1">
    <source>
        <dbReference type="ARBA" id="ARBA00004123"/>
    </source>
</evidence>
<dbReference type="AlphaFoldDB" id="A0AAD6TL90"/>
<evidence type="ECO:0000313" key="5">
    <source>
        <dbReference type="Proteomes" id="UP001218188"/>
    </source>
</evidence>
<dbReference type="InterPro" id="IPR027417">
    <property type="entry name" value="P-loop_NTPase"/>
</dbReference>
<comment type="caution">
    <text evidence="4">The sequence shown here is derived from an EMBL/GenBank/DDBJ whole genome shotgun (WGS) entry which is preliminary data.</text>
</comment>
<dbReference type="GO" id="GO:0000723">
    <property type="term" value="P:telomere maintenance"/>
    <property type="evidence" value="ECO:0007669"/>
    <property type="project" value="TreeGrafter"/>
</dbReference>
<evidence type="ECO:0000256" key="2">
    <source>
        <dbReference type="ARBA" id="ARBA00023242"/>
    </source>
</evidence>
<keyword evidence="2" id="KW-0539">Nucleus</keyword>
<dbReference type="GO" id="GO:0033063">
    <property type="term" value="C:Rad51B-Rad51C-Rad51D-XRCC2 complex"/>
    <property type="evidence" value="ECO:0007669"/>
    <property type="project" value="TreeGrafter"/>
</dbReference>
<dbReference type="PANTHER" id="PTHR46457:SF1">
    <property type="entry name" value="DNA REPAIR PROTEIN RAD51 HOMOLOG 4"/>
    <property type="match status" value="1"/>
</dbReference>
<accession>A0AAD6TL90</accession>
<dbReference type="GO" id="GO:0005657">
    <property type="term" value="C:replication fork"/>
    <property type="evidence" value="ECO:0007669"/>
    <property type="project" value="TreeGrafter"/>
</dbReference>
<dbReference type="Pfam" id="PF08423">
    <property type="entry name" value="Rad51"/>
    <property type="match status" value="1"/>
</dbReference>
<keyword evidence="5" id="KW-1185">Reference proteome</keyword>
<dbReference type="GO" id="GO:0000724">
    <property type="term" value="P:double-strand break repair via homologous recombination"/>
    <property type="evidence" value="ECO:0007669"/>
    <property type="project" value="TreeGrafter"/>
</dbReference>
<keyword evidence="4" id="KW-0378">Hydrolase</keyword>
<dbReference type="InterPro" id="IPR051988">
    <property type="entry name" value="HRR_RAD51_Paralog"/>
</dbReference>
<gene>
    <name evidence="4" type="ORF">C8F04DRAFT_1059676</name>
</gene>
<dbReference type="InterPro" id="IPR020588">
    <property type="entry name" value="RecA_ATP-bd"/>
</dbReference>
<dbReference type="GO" id="GO:0016787">
    <property type="term" value="F:hydrolase activity"/>
    <property type="evidence" value="ECO:0007669"/>
    <property type="project" value="UniProtKB-KW"/>
</dbReference>
<evidence type="ECO:0000259" key="3">
    <source>
        <dbReference type="PROSITE" id="PS50162"/>
    </source>
</evidence>
<dbReference type="InterPro" id="IPR013632">
    <property type="entry name" value="Rad51_C"/>
</dbReference>
<dbReference type="PROSITE" id="PS50162">
    <property type="entry name" value="RECA_2"/>
    <property type="match status" value="1"/>
</dbReference>
<sequence length="335" mass="36257">MRLAACVPTVPAQLVSSLEKCGIRTDADLLFSGSTWDIFRRLPAGTTTLQGLEKVKALVANLASAPGQSAMEMIAEFSEPDDGFLTGLPPLDEILNGLTTSRRLIEVSGDKGSGKTSFVLQLVLHHLVYHPHSSVVWVDTTGDFSAARASEILELFDEPDALRALERLHVSSAFEVDTVYEVLEELRFSFAATPPPDFRIRGIVIDTIASLFGPILSPVSSQGHAIMTGFMRQLRAFAQSFSLAVFVVNNSVVFTPFVPGSASNNPNIRKPALGPSFTFLTDATLWLATCKGALESDAETTRHVIQVYRSKVTALKPSCAFKIRQGVLWGGDDTT</sequence>
<dbReference type="SUPFAM" id="SSF52540">
    <property type="entry name" value="P-loop containing nucleoside triphosphate hydrolases"/>
    <property type="match status" value="1"/>
</dbReference>
<dbReference type="GO" id="GO:0005815">
    <property type="term" value="C:microtubule organizing center"/>
    <property type="evidence" value="ECO:0007669"/>
    <property type="project" value="TreeGrafter"/>
</dbReference>
<dbReference type="EMBL" id="JARJCM010000001">
    <property type="protein sequence ID" value="KAJ7047672.1"/>
    <property type="molecule type" value="Genomic_DNA"/>
</dbReference>
<organism evidence="4 5">
    <name type="scientific">Mycena alexandri</name>
    <dbReference type="NCBI Taxonomy" id="1745969"/>
    <lineage>
        <taxon>Eukaryota</taxon>
        <taxon>Fungi</taxon>
        <taxon>Dikarya</taxon>
        <taxon>Basidiomycota</taxon>
        <taxon>Agaricomycotina</taxon>
        <taxon>Agaricomycetes</taxon>
        <taxon>Agaricomycetidae</taxon>
        <taxon>Agaricales</taxon>
        <taxon>Marasmiineae</taxon>
        <taxon>Mycenaceae</taxon>
        <taxon>Mycena</taxon>
    </lineage>
</organism>
<protein>
    <submittedName>
        <fullName evidence="4">P-loop containing nucleoside triphosphate hydrolase protein</fullName>
    </submittedName>
</protein>
<dbReference type="Gene3D" id="3.40.50.300">
    <property type="entry name" value="P-loop containing nucleotide triphosphate hydrolases"/>
    <property type="match status" value="1"/>
</dbReference>
<dbReference type="Proteomes" id="UP001218188">
    <property type="component" value="Unassembled WGS sequence"/>
</dbReference>
<dbReference type="GO" id="GO:0140664">
    <property type="term" value="F:ATP-dependent DNA damage sensor activity"/>
    <property type="evidence" value="ECO:0007669"/>
    <property type="project" value="InterPro"/>
</dbReference>
<dbReference type="PANTHER" id="PTHR46457">
    <property type="entry name" value="DNA REPAIR PROTEIN RAD51 HOMOLOG 4"/>
    <property type="match status" value="1"/>
</dbReference>
<feature type="domain" description="RecA family profile 1" evidence="3">
    <location>
        <begin position="80"/>
        <end position="252"/>
    </location>
</feature>
<reference evidence="4" key="1">
    <citation type="submission" date="2023-03" db="EMBL/GenBank/DDBJ databases">
        <title>Massive genome expansion in bonnet fungi (Mycena s.s.) driven by repeated elements and novel gene families across ecological guilds.</title>
        <authorList>
            <consortium name="Lawrence Berkeley National Laboratory"/>
            <person name="Harder C.B."/>
            <person name="Miyauchi S."/>
            <person name="Viragh M."/>
            <person name="Kuo A."/>
            <person name="Thoen E."/>
            <person name="Andreopoulos B."/>
            <person name="Lu D."/>
            <person name="Skrede I."/>
            <person name="Drula E."/>
            <person name="Henrissat B."/>
            <person name="Morin E."/>
            <person name="Kohler A."/>
            <person name="Barry K."/>
            <person name="LaButti K."/>
            <person name="Morin E."/>
            <person name="Salamov A."/>
            <person name="Lipzen A."/>
            <person name="Mereny Z."/>
            <person name="Hegedus B."/>
            <person name="Baldrian P."/>
            <person name="Stursova M."/>
            <person name="Weitz H."/>
            <person name="Taylor A."/>
            <person name="Grigoriev I.V."/>
            <person name="Nagy L.G."/>
            <person name="Martin F."/>
            <person name="Kauserud H."/>
        </authorList>
    </citation>
    <scope>NUCLEOTIDE SEQUENCE</scope>
    <source>
        <strain evidence="4">CBHHK200</strain>
    </source>
</reference>
<dbReference type="GO" id="GO:0042148">
    <property type="term" value="P:DNA strand invasion"/>
    <property type="evidence" value="ECO:0007669"/>
    <property type="project" value="TreeGrafter"/>
</dbReference>
<dbReference type="GO" id="GO:0000400">
    <property type="term" value="F:four-way junction DNA binding"/>
    <property type="evidence" value="ECO:0007669"/>
    <property type="project" value="TreeGrafter"/>
</dbReference>
<dbReference type="GO" id="GO:0003697">
    <property type="term" value="F:single-stranded DNA binding"/>
    <property type="evidence" value="ECO:0007669"/>
    <property type="project" value="TreeGrafter"/>
</dbReference>